<protein>
    <submittedName>
        <fullName evidence="2">Uncharacterized protein</fullName>
    </submittedName>
</protein>
<gene>
    <name evidence="2" type="ORF">UXQ13_23305</name>
</gene>
<keyword evidence="3" id="KW-1185">Reference proteome</keyword>
<reference evidence="2 3" key="1">
    <citation type="submission" date="2024-03" db="EMBL/GenBank/DDBJ databases">
        <title>Draft genome sequence of Klenkia terrae.</title>
        <authorList>
            <person name="Duangmal K."/>
            <person name="Chantavorakit T."/>
        </authorList>
    </citation>
    <scope>NUCLEOTIDE SEQUENCE [LARGE SCALE GENOMIC DNA]</scope>
    <source>
        <strain evidence="2 3">JCM 17786</strain>
    </source>
</reference>
<proteinExistence type="predicted"/>
<name>A0ABU8ECR5_9ACTN</name>
<comment type="caution">
    <text evidence="2">The sequence shown here is derived from an EMBL/GenBank/DDBJ whole genome shotgun (WGS) entry which is preliminary data.</text>
</comment>
<accession>A0ABU8ECR5</accession>
<keyword evidence="1" id="KW-0812">Transmembrane</keyword>
<feature type="transmembrane region" description="Helical" evidence="1">
    <location>
        <begin position="27"/>
        <end position="45"/>
    </location>
</feature>
<organism evidence="2 3">
    <name type="scientific">Klenkia terrae</name>
    <dbReference type="NCBI Taxonomy" id="1052259"/>
    <lineage>
        <taxon>Bacteria</taxon>
        <taxon>Bacillati</taxon>
        <taxon>Actinomycetota</taxon>
        <taxon>Actinomycetes</taxon>
        <taxon>Geodermatophilales</taxon>
        <taxon>Geodermatophilaceae</taxon>
        <taxon>Klenkia</taxon>
    </lineage>
</organism>
<keyword evidence="1" id="KW-0472">Membrane</keyword>
<dbReference type="RefSeq" id="WP_225233661.1">
    <property type="nucleotide sequence ID" value="NZ_JBAPLV010000053.1"/>
</dbReference>
<dbReference type="EMBL" id="JBAPLV010000053">
    <property type="protein sequence ID" value="MEI4281420.1"/>
    <property type="molecule type" value="Genomic_DNA"/>
</dbReference>
<evidence type="ECO:0000313" key="2">
    <source>
        <dbReference type="EMBL" id="MEI4281420.1"/>
    </source>
</evidence>
<keyword evidence="1" id="KW-1133">Transmembrane helix</keyword>
<evidence type="ECO:0000313" key="3">
    <source>
        <dbReference type="Proteomes" id="UP001373496"/>
    </source>
</evidence>
<evidence type="ECO:0000256" key="1">
    <source>
        <dbReference type="SAM" id="Phobius"/>
    </source>
</evidence>
<dbReference type="Proteomes" id="UP001373496">
    <property type="component" value="Unassembled WGS sequence"/>
</dbReference>
<sequence>MLAPRWTSAPEPVARLVDGLPSALTGLPPWTAALGALLVLAALVAPRRR</sequence>